<protein>
    <submittedName>
        <fullName evidence="1">Uncharacterized protein</fullName>
    </submittedName>
</protein>
<reference evidence="1 2" key="1">
    <citation type="journal article" date="2023" name="IMA Fungus">
        <title>Comparative genomic study of the Penicillium genus elucidates a diverse pangenome and 15 lateral gene transfer events.</title>
        <authorList>
            <person name="Petersen C."/>
            <person name="Sorensen T."/>
            <person name="Nielsen M.R."/>
            <person name="Sondergaard T.E."/>
            <person name="Sorensen J.L."/>
            <person name="Fitzpatrick D.A."/>
            <person name="Frisvad J.C."/>
            <person name="Nielsen K.L."/>
        </authorList>
    </citation>
    <scope>NUCLEOTIDE SEQUENCE [LARGE SCALE GENOMIC DNA]</scope>
    <source>
        <strain evidence="1 2">IBT 35679</strain>
    </source>
</reference>
<sequence>MVQPSIVNLPPQLRLYPTCGVKKEQPKPLFWFPGLNPPLRRRLSPIPGSKRTGFESLRRYPNDRKQPVVCKCSFSSPSYPSPHGAPVMAGILKATNAPRTSALDHRVHFGEAKVVEVERWMPQKPRSIMKVSVAPRTSAHDRRVHFGEEEVVVVERWMQQRARKPMYHPCPPPACALFPPIQKRVYQSWCFDPAAPTPDELDLQHRSQKYHRVLDPTLLRQESVSYGALFAIDIIDPHGRPAWSTGKRLLKRTRIDLHGKPAWSTGKRLLKCTWCIRHHRPTWQTGMVNRKAPLETHSVHPTFVASQQESFPDLFFMALANAVGWWNAG</sequence>
<accession>A0AAD6GDF3</accession>
<dbReference type="EMBL" id="JAQIZZ010000006">
    <property type="protein sequence ID" value="KAJ5537880.1"/>
    <property type="molecule type" value="Genomic_DNA"/>
</dbReference>
<proteinExistence type="predicted"/>
<evidence type="ECO:0000313" key="1">
    <source>
        <dbReference type="EMBL" id="KAJ5537880.1"/>
    </source>
</evidence>
<dbReference type="Proteomes" id="UP001220324">
    <property type="component" value="Unassembled WGS sequence"/>
</dbReference>
<keyword evidence="2" id="KW-1185">Reference proteome</keyword>
<gene>
    <name evidence="1" type="ORF">N7494_007359</name>
</gene>
<organism evidence="1 2">
    <name type="scientific">Penicillium frequentans</name>
    <dbReference type="NCBI Taxonomy" id="3151616"/>
    <lineage>
        <taxon>Eukaryota</taxon>
        <taxon>Fungi</taxon>
        <taxon>Dikarya</taxon>
        <taxon>Ascomycota</taxon>
        <taxon>Pezizomycotina</taxon>
        <taxon>Eurotiomycetes</taxon>
        <taxon>Eurotiomycetidae</taxon>
        <taxon>Eurotiales</taxon>
        <taxon>Aspergillaceae</taxon>
        <taxon>Penicillium</taxon>
    </lineage>
</organism>
<name>A0AAD6GDF3_9EURO</name>
<evidence type="ECO:0000313" key="2">
    <source>
        <dbReference type="Proteomes" id="UP001220324"/>
    </source>
</evidence>
<dbReference type="AlphaFoldDB" id="A0AAD6GDF3"/>
<comment type="caution">
    <text evidence="1">The sequence shown here is derived from an EMBL/GenBank/DDBJ whole genome shotgun (WGS) entry which is preliminary data.</text>
</comment>